<dbReference type="EMBL" id="ML977510">
    <property type="protein sequence ID" value="KAF2127736.1"/>
    <property type="molecule type" value="Genomic_DNA"/>
</dbReference>
<accession>A0A6A6A851</accession>
<keyword evidence="2" id="KW-1185">Reference proteome</keyword>
<proteinExistence type="predicted"/>
<dbReference type="AlphaFoldDB" id="A0A6A6A851"/>
<evidence type="ECO:0000313" key="2">
    <source>
        <dbReference type="Proteomes" id="UP000799771"/>
    </source>
</evidence>
<reference evidence="1" key="1">
    <citation type="journal article" date="2020" name="Stud. Mycol.">
        <title>101 Dothideomycetes genomes: a test case for predicting lifestyles and emergence of pathogens.</title>
        <authorList>
            <person name="Haridas S."/>
            <person name="Albert R."/>
            <person name="Binder M."/>
            <person name="Bloem J."/>
            <person name="Labutti K."/>
            <person name="Salamov A."/>
            <person name="Andreopoulos B."/>
            <person name="Baker S."/>
            <person name="Barry K."/>
            <person name="Bills G."/>
            <person name="Bluhm B."/>
            <person name="Cannon C."/>
            <person name="Castanera R."/>
            <person name="Culley D."/>
            <person name="Daum C."/>
            <person name="Ezra D."/>
            <person name="Gonzalez J."/>
            <person name="Henrissat B."/>
            <person name="Kuo A."/>
            <person name="Liang C."/>
            <person name="Lipzen A."/>
            <person name="Lutzoni F."/>
            <person name="Magnuson J."/>
            <person name="Mondo S."/>
            <person name="Nolan M."/>
            <person name="Ohm R."/>
            <person name="Pangilinan J."/>
            <person name="Park H.-J."/>
            <person name="Ramirez L."/>
            <person name="Alfaro M."/>
            <person name="Sun H."/>
            <person name="Tritt A."/>
            <person name="Yoshinaga Y."/>
            <person name="Zwiers L.-H."/>
            <person name="Turgeon B."/>
            <person name="Goodwin S."/>
            <person name="Spatafora J."/>
            <person name="Crous P."/>
            <person name="Grigoriev I."/>
        </authorList>
    </citation>
    <scope>NUCLEOTIDE SEQUENCE</scope>
    <source>
        <strain evidence="1">CBS 119687</strain>
    </source>
</reference>
<organism evidence="1 2">
    <name type="scientific">Dothidotthia symphoricarpi CBS 119687</name>
    <dbReference type="NCBI Taxonomy" id="1392245"/>
    <lineage>
        <taxon>Eukaryota</taxon>
        <taxon>Fungi</taxon>
        <taxon>Dikarya</taxon>
        <taxon>Ascomycota</taxon>
        <taxon>Pezizomycotina</taxon>
        <taxon>Dothideomycetes</taxon>
        <taxon>Pleosporomycetidae</taxon>
        <taxon>Pleosporales</taxon>
        <taxon>Dothidotthiaceae</taxon>
        <taxon>Dothidotthia</taxon>
    </lineage>
</organism>
<sequence>MAQFPLHQHLAKGTLTMPEDTSIKATRSSTSAASPVADRYAFSVANNKGCKQMPGFTQANQSLPVPSQPAYLQDDLANEFTLLSRTSYPILNEHSIGLNGLNVAALPRLDVDVGVGLFDGQINIPFPRNDDVLNECATNWLMLDGPSIDDSHVLDSSSALPNDIPYSDIFLGLNADQHASTQPLRDAQTLDAAYPMEPVYLPDYQSGIFIDSMFNQAVVDQKMHAVALGDEYLVGRLPFNSSSSMKPMASFDQYSTLKPEYIQMPAFLLTPPFFNGDPAPQSRAASRPIMPATNEAGLNSASSLHPIQVATA</sequence>
<evidence type="ECO:0000313" key="1">
    <source>
        <dbReference type="EMBL" id="KAF2127736.1"/>
    </source>
</evidence>
<dbReference type="Proteomes" id="UP000799771">
    <property type="component" value="Unassembled WGS sequence"/>
</dbReference>
<gene>
    <name evidence="1" type="ORF">P153DRAFT_387469</name>
</gene>
<dbReference type="GeneID" id="54411083"/>
<dbReference type="RefSeq" id="XP_033522125.1">
    <property type="nucleotide sequence ID" value="XM_033670651.1"/>
</dbReference>
<protein>
    <submittedName>
        <fullName evidence="1">Uncharacterized protein</fullName>
    </submittedName>
</protein>
<name>A0A6A6A851_9PLEO</name>